<evidence type="ECO:0000313" key="3">
    <source>
        <dbReference type="Proteomes" id="UP000646827"/>
    </source>
</evidence>
<feature type="compositionally biased region" description="Basic residues" evidence="1">
    <location>
        <begin position="194"/>
        <end position="207"/>
    </location>
</feature>
<feature type="compositionally biased region" description="Polar residues" evidence="1">
    <location>
        <begin position="141"/>
        <end position="150"/>
    </location>
</feature>
<dbReference type="Proteomes" id="UP000646827">
    <property type="component" value="Unassembled WGS sequence"/>
</dbReference>
<dbReference type="AlphaFoldDB" id="A0A8H7SF43"/>
<feature type="region of interest" description="Disordered" evidence="1">
    <location>
        <begin position="280"/>
        <end position="345"/>
    </location>
</feature>
<dbReference type="OrthoDB" id="2431475at2759"/>
<comment type="caution">
    <text evidence="2">The sequence shown here is derived from an EMBL/GenBank/DDBJ whole genome shotgun (WGS) entry which is preliminary data.</text>
</comment>
<evidence type="ECO:0000313" key="2">
    <source>
        <dbReference type="EMBL" id="KAG2227298.1"/>
    </source>
</evidence>
<gene>
    <name evidence="2" type="ORF">INT45_004253</name>
</gene>
<feature type="compositionally biased region" description="Polar residues" evidence="1">
    <location>
        <begin position="245"/>
        <end position="254"/>
    </location>
</feature>
<feature type="compositionally biased region" description="Basic and acidic residues" evidence="1">
    <location>
        <begin position="101"/>
        <end position="125"/>
    </location>
</feature>
<dbReference type="EMBL" id="JAEPRB010000008">
    <property type="protein sequence ID" value="KAG2227298.1"/>
    <property type="molecule type" value="Genomic_DNA"/>
</dbReference>
<feature type="region of interest" description="Disordered" evidence="1">
    <location>
        <begin position="97"/>
        <end position="259"/>
    </location>
</feature>
<accession>A0A8H7SF43</accession>
<dbReference type="PANTHER" id="PTHR40132:SF1">
    <property type="entry name" value="PRE-MRNA-SPLICING FACTOR 38B"/>
    <property type="match status" value="1"/>
</dbReference>
<evidence type="ECO:0000256" key="1">
    <source>
        <dbReference type="SAM" id="MobiDB-lite"/>
    </source>
</evidence>
<feature type="compositionally biased region" description="Polar residues" evidence="1">
    <location>
        <begin position="208"/>
        <end position="236"/>
    </location>
</feature>
<protein>
    <submittedName>
        <fullName evidence="2">Uncharacterized protein</fullName>
    </submittedName>
</protein>
<organism evidence="2 3">
    <name type="scientific">Circinella minor</name>
    <dbReference type="NCBI Taxonomy" id="1195481"/>
    <lineage>
        <taxon>Eukaryota</taxon>
        <taxon>Fungi</taxon>
        <taxon>Fungi incertae sedis</taxon>
        <taxon>Mucoromycota</taxon>
        <taxon>Mucoromycotina</taxon>
        <taxon>Mucoromycetes</taxon>
        <taxon>Mucorales</taxon>
        <taxon>Lichtheimiaceae</taxon>
        <taxon>Circinella</taxon>
    </lineage>
</organism>
<name>A0A8H7SF43_9FUNG</name>
<proteinExistence type="predicted"/>
<reference evidence="2 3" key="1">
    <citation type="submission" date="2020-12" db="EMBL/GenBank/DDBJ databases">
        <title>Metabolic potential, ecology and presence of endohyphal bacteria is reflected in genomic diversity of Mucoromycotina.</title>
        <authorList>
            <person name="Muszewska A."/>
            <person name="Okrasinska A."/>
            <person name="Steczkiewicz K."/>
            <person name="Drgas O."/>
            <person name="Orlowska M."/>
            <person name="Perlinska-Lenart U."/>
            <person name="Aleksandrzak-Piekarczyk T."/>
            <person name="Szatraj K."/>
            <person name="Zielenkiewicz U."/>
            <person name="Pilsyk S."/>
            <person name="Malc E."/>
            <person name="Mieczkowski P."/>
            <person name="Kruszewska J.S."/>
            <person name="Biernat P."/>
            <person name="Pawlowska J."/>
        </authorList>
    </citation>
    <scope>NUCLEOTIDE SEQUENCE [LARGE SCALE GENOMIC DNA]</scope>
    <source>
        <strain evidence="2 3">CBS 142.35</strain>
    </source>
</reference>
<feature type="compositionally biased region" description="Basic and acidic residues" evidence="1">
    <location>
        <begin position="158"/>
        <end position="178"/>
    </location>
</feature>
<keyword evidence="3" id="KW-1185">Reference proteome</keyword>
<feature type="compositionally biased region" description="Basic residues" evidence="1">
    <location>
        <begin position="289"/>
        <end position="310"/>
    </location>
</feature>
<sequence length="345" mass="39917">MSGESPSKSNKKSAVSNVVNDLIRAAVGGDTNNVADDDIDKYVADLILKEAEAKRKKYDNDGVRAYQPDFGAHQPNNLPKPNKRFFLNMIKATDSYNQSLKEQEEIAKKQEQDLKQRKRQRKEDEYSSDEYQKKRRHHYDSTQNNSNYRKSANDDNDQSFRRRGEKQYDNDEQQRQHESSSSQCDDDKSNYGRRYSKERRHNTHHRNTSPSRNNCSGKSFSTLTTTNGASEKSTSLPVVVRGRGQATQGSSSNMDKYFSKNYDPLLDVEPDLNEMVYTQYIDGGDDLKTKKKRKKDKKDRKKKSKKKKSKKEKEETDSDDDDSDYVRVESPPPLRKPIRAWDVGK</sequence>
<dbReference type="PANTHER" id="PTHR40132">
    <property type="entry name" value="PRE-MRNA-SPLICING FACTOR 38B"/>
    <property type="match status" value="1"/>
</dbReference>